<keyword evidence="4" id="KW-0808">Transferase</keyword>
<evidence type="ECO:0000256" key="8">
    <source>
        <dbReference type="SAM" id="Phobius"/>
    </source>
</evidence>
<protein>
    <recommendedName>
        <fullName evidence="2">histidine kinase</fullName>
        <ecNumber evidence="2">2.7.13.3</ecNumber>
    </recommendedName>
</protein>
<evidence type="ECO:0000256" key="7">
    <source>
        <dbReference type="ARBA" id="ARBA00022989"/>
    </source>
</evidence>
<feature type="domain" description="Histidine kinase" evidence="9">
    <location>
        <begin position="217"/>
        <end position="421"/>
    </location>
</feature>
<dbReference type="PANTHER" id="PTHR45436:SF5">
    <property type="entry name" value="SENSOR HISTIDINE KINASE TRCS"/>
    <property type="match status" value="1"/>
</dbReference>
<dbReference type="InterPro" id="IPR050428">
    <property type="entry name" value="TCS_sensor_his_kinase"/>
</dbReference>
<organism evidence="10 11">
    <name type="scientific">Hanamia caeni</name>
    <dbReference type="NCBI Taxonomy" id="2294116"/>
    <lineage>
        <taxon>Bacteria</taxon>
        <taxon>Pseudomonadati</taxon>
        <taxon>Bacteroidota</taxon>
        <taxon>Chitinophagia</taxon>
        <taxon>Chitinophagales</taxon>
        <taxon>Chitinophagaceae</taxon>
        <taxon>Hanamia</taxon>
    </lineage>
</organism>
<evidence type="ECO:0000256" key="6">
    <source>
        <dbReference type="ARBA" id="ARBA00022777"/>
    </source>
</evidence>
<dbReference type="Gene3D" id="1.10.287.130">
    <property type="match status" value="1"/>
</dbReference>
<dbReference type="Gene3D" id="3.30.565.10">
    <property type="entry name" value="Histidine kinase-like ATPase, C-terminal domain"/>
    <property type="match status" value="1"/>
</dbReference>
<accession>A0A3M9NLG6</accession>
<evidence type="ECO:0000256" key="3">
    <source>
        <dbReference type="ARBA" id="ARBA00022553"/>
    </source>
</evidence>
<sequence>MKLFAKYSRINVVATVIIFLIACIAFYFTLHYVLMSQIDQDLKIEQREIETFVKEHNRLPENISVKDQLIRYQPIQKNLTPRFTTRFVKEHDGDGGGEKFRQLAFSTKVGQQWYQATVSKSLEATENLTQSILIIAFITILVILLVTFLINRIVLKRIWKPFYQSLDAVKDFKVGETAALQLSPSAINEFQLMNQTLEKITRQAKLDYLSLKTFSENASHEIQTPLAVIRSKLDLILQDESLTQKQSEALQAAYNSLQKLTRLNQSLLLLAKIENNQFETLQSVDLKSMLQEKVTDFNELWQTENISLHADLLPAVVSMNKDLAEILINNLLSNATRHNYNGGEISISLTKNFLEIANTSTQSMLIETMLYRRFLKPIHQSDSNGLGLSIIKQICDTSGFSIQYSFNQNKHRFVISFNAAKSYRDESKVNPIK</sequence>
<dbReference type="InterPro" id="IPR036890">
    <property type="entry name" value="HATPase_C_sf"/>
</dbReference>
<dbReference type="InterPro" id="IPR003594">
    <property type="entry name" value="HATPase_dom"/>
</dbReference>
<dbReference type="CDD" id="cd00082">
    <property type="entry name" value="HisKA"/>
    <property type="match status" value="1"/>
</dbReference>
<keyword evidence="3" id="KW-0597">Phosphoprotein</keyword>
<dbReference type="SUPFAM" id="SSF55874">
    <property type="entry name" value="ATPase domain of HSP90 chaperone/DNA topoisomerase II/histidine kinase"/>
    <property type="match status" value="1"/>
</dbReference>
<dbReference type="Proteomes" id="UP000267223">
    <property type="component" value="Unassembled WGS sequence"/>
</dbReference>
<dbReference type="PROSITE" id="PS51257">
    <property type="entry name" value="PROKAR_LIPOPROTEIN"/>
    <property type="match status" value="1"/>
</dbReference>
<dbReference type="InterPro" id="IPR003661">
    <property type="entry name" value="HisK_dim/P_dom"/>
</dbReference>
<comment type="caution">
    <text evidence="10">The sequence shown here is derived from an EMBL/GenBank/DDBJ whole genome shotgun (WGS) entry which is preliminary data.</text>
</comment>
<evidence type="ECO:0000259" key="9">
    <source>
        <dbReference type="PROSITE" id="PS50109"/>
    </source>
</evidence>
<evidence type="ECO:0000313" key="11">
    <source>
        <dbReference type="Proteomes" id="UP000267223"/>
    </source>
</evidence>
<feature type="transmembrane region" description="Helical" evidence="8">
    <location>
        <begin position="128"/>
        <end position="150"/>
    </location>
</feature>
<dbReference type="GO" id="GO:0000155">
    <property type="term" value="F:phosphorelay sensor kinase activity"/>
    <property type="evidence" value="ECO:0007669"/>
    <property type="project" value="InterPro"/>
</dbReference>
<keyword evidence="7 8" id="KW-1133">Transmembrane helix</keyword>
<dbReference type="PANTHER" id="PTHR45436">
    <property type="entry name" value="SENSOR HISTIDINE KINASE YKOH"/>
    <property type="match status" value="1"/>
</dbReference>
<keyword evidence="5 8" id="KW-0812">Transmembrane</keyword>
<evidence type="ECO:0000256" key="2">
    <source>
        <dbReference type="ARBA" id="ARBA00012438"/>
    </source>
</evidence>
<dbReference type="SUPFAM" id="SSF47384">
    <property type="entry name" value="Homodimeric domain of signal transducing histidine kinase"/>
    <property type="match status" value="1"/>
</dbReference>
<dbReference type="Pfam" id="PF02518">
    <property type="entry name" value="HATPase_c"/>
    <property type="match status" value="1"/>
</dbReference>
<reference evidence="10 11" key="1">
    <citation type="submission" date="2018-11" db="EMBL/GenBank/DDBJ databases">
        <title>Draft genome sequence of Ferruginibacter sp. BO-59.</title>
        <authorList>
            <person name="Im W.T."/>
        </authorList>
    </citation>
    <scope>NUCLEOTIDE SEQUENCE [LARGE SCALE GENOMIC DNA]</scope>
    <source>
        <strain evidence="10 11">BO-59</strain>
    </source>
</reference>
<dbReference type="RefSeq" id="WP_123120032.1">
    <property type="nucleotide sequence ID" value="NZ_RJJR01000004.1"/>
</dbReference>
<dbReference type="OrthoDB" id="1522504at2"/>
<gene>
    <name evidence="10" type="ORF">EFY79_07405</name>
</gene>
<dbReference type="InterPro" id="IPR036097">
    <property type="entry name" value="HisK_dim/P_sf"/>
</dbReference>
<dbReference type="EC" id="2.7.13.3" evidence="2"/>
<feature type="transmembrane region" description="Helical" evidence="8">
    <location>
        <begin position="12"/>
        <end position="34"/>
    </location>
</feature>
<keyword evidence="11" id="KW-1185">Reference proteome</keyword>
<keyword evidence="8" id="KW-0472">Membrane</keyword>
<dbReference type="AlphaFoldDB" id="A0A3M9NLG6"/>
<dbReference type="SMART" id="SM00388">
    <property type="entry name" value="HisKA"/>
    <property type="match status" value="1"/>
</dbReference>
<evidence type="ECO:0000313" key="10">
    <source>
        <dbReference type="EMBL" id="RNI38043.1"/>
    </source>
</evidence>
<proteinExistence type="predicted"/>
<dbReference type="PROSITE" id="PS50109">
    <property type="entry name" value="HIS_KIN"/>
    <property type="match status" value="1"/>
</dbReference>
<keyword evidence="6 10" id="KW-0418">Kinase</keyword>
<dbReference type="InterPro" id="IPR005467">
    <property type="entry name" value="His_kinase_dom"/>
</dbReference>
<dbReference type="GO" id="GO:0005886">
    <property type="term" value="C:plasma membrane"/>
    <property type="evidence" value="ECO:0007669"/>
    <property type="project" value="TreeGrafter"/>
</dbReference>
<evidence type="ECO:0000256" key="5">
    <source>
        <dbReference type="ARBA" id="ARBA00022692"/>
    </source>
</evidence>
<evidence type="ECO:0000256" key="1">
    <source>
        <dbReference type="ARBA" id="ARBA00000085"/>
    </source>
</evidence>
<name>A0A3M9NLG6_9BACT</name>
<dbReference type="EMBL" id="RJJR01000004">
    <property type="protein sequence ID" value="RNI38043.1"/>
    <property type="molecule type" value="Genomic_DNA"/>
</dbReference>
<comment type="catalytic activity">
    <reaction evidence="1">
        <text>ATP + protein L-histidine = ADP + protein N-phospho-L-histidine.</text>
        <dbReference type="EC" id="2.7.13.3"/>
    </reaction>
</comment>
<dbReference type="Pfam" id="PF00512">
    <property type="entry name" value="HisKA"/>
    <property type="match status" value="1"/>
</dbReference>
<evidence type="ECO:0000256" key="4">
    <source>
        <dbReference type="ARBA" id="ARBA00022679"/>
    </source>
</evidence>